<protein>
    <submittedName>
        <fullName evidence="1">Uncharacterized protein</fullName>
    </submittedName>
</protein>
<dbReference type="VEuPathDB" id="FungiDB:I7I51_08327"/>
<reference evidence="1" key="1">
    <citation type="submission" date="2021-01" db="EMBL/GenBank/DDBJ databases">
        <title>Chromosome-level genome assembly of a human fungal pathogen reveals clustering of transcriptionally co-regulated genes.</title>
        <authorList>
            <person name="Voorhies M."/>
            <person name="Cohen S."/>
            <person name="Shea T.P."/>
            <person name="Petrus S."/>
            <person name="Munoz J.F."/>
            <person name="Poplawski S."/>
            <person name="Goldman W.E."/>
            <person name="Michael T."/>
            <person name="Cuomo C.A."/>
            <person name="Sil A."/>
            <person name="Beyhan S."/>
        </authorList>
    </citation>
    <scope>NUCLEOTIDE SEQUENCE</scope>
    <source>
        <strain evidence="1">WU24</strain>
    </source>
</reference>
<dbReference type="EMBL" id="CP069109">
    <property type="protein sequence ID" value="QSS58897.1"/>
    <property type="molecule type" value="Genomic_DNA"/>
</dbReference>
<evidence type="ECO:0000313" key="2">
    <source>
        <dbReference type="Proteomes" id="UP000663671"/>
    </source>
</evidence>
<organism evidence="1 2">
    <name type="scientific">Ajellomyces capsulatus</name>
    <name type="common">Darling's disease fungus</name>
    <name type="synonym">Histoplasma capsulatum</name>
    <dbReference type="NCBI Taxonomy" id="5037"/>
    <lineage>
        <taxon>Eukaryota</taxon>
        <taxon>Fungi</taxon>
        <taxon>Dikarya</taxon>
        <taxon>Ascomycota</taxon>
        <taxon>Pezizomycotina</taxon>
        <taxon>Eurotiomycetes</taxon>
        <taxon>Eurotiomycetidae</taxon>
        <taxon>Onygenales</taxon>
        <taxon>Ajellomycetaceae</taxon>
        <taxon>Histoplasma</taxon>
    </lineage>
</organism>
<accession>A0A8A1M3Y2</accession>
<evidence type="ECO:0000313" key="1">
    <source>
        <dbReference type="EMBL" id="QSS58897.1"/>
    </source>
</evidence>
<name>A0A8A1M3Y2_AJECA</name>
<gene>
    <name evidence="1" type="ORF">I7I51_08327</name>
</gene>
<proteinExistence type="predicted"/>
<dbReference type="AlphaFoldDB" id="A0A8A1M3Y2"/>
<dbReference type="Proteomes" id="UP000663671">
    <property type="component" value="Chromosome 2"/>
</dbReference>
<sequence length="73" mass="8638">MYGWMRIHRRERGQAWSRHDKHALALLQDRETLDRVPEMGGSRRRGNEWNVLSNLYLASKVGLSPHPWMQALN</sequence>